<accession>A0AAU8GXG2</accession>
<dbReference type="KEGG" id="taut:V4D30_02615"/>
<dbReference type="InterPro" id="IPR003672">
    <property type="entry name" value="CobN/Mg_chltase"/>
</dbReference>
<dbReference type="AlphaFoldDB" id="A0AAU8GXG2"/>
<gene>
    <name evidence="2" type="ORF">V4D30_02615</name>
</gene>
<protein>
    <submittedName>
        <fullName evidence="2">Cobaltochelatase subunit CobN</fullName>
        <ecNumber evidence="2">6.6.1.2</ecNumber>
    </submittedName>
</protein>
<feature type="domain" description="CobN/magnesium chelatase" evidence="1">
    <location>
        <begin position="17"/>
        <end position="438"/>
    </location>
</feature>
<dbReference type="EC" id="6.6.1.2" evidence="2"/>
<proteinExistence type="predicted"/>
<dbReference type="EMBL" id="CP144373">
    <property type="protein sequence ID" value="XCH47178.1"/>
    <property type="molecule type" value="Genomic_DNA"/>
</dbReference>
<evidence type="ECO:0000313" key="2">
    <source>
        <dbReference type="EMBL" id="XCH47178.1"/>
    </source>
</evidence>
<evidence type="ECO:0000259" key="1">
    <source>
        <dbReference type="Pfam" id="PF02514"/>
    </source>
</evidence>
<organism evidence="2">
    <name type="scientific">Thermodesulfovibrio autotrophicus</name>
    <dbReference type="NCBI Taxonomy" id="3118333"/>
    <lineage>
        <taxon>Bacteria</taxon>
        <taxon>Pseudomonadati</taxon>
        <taxon>Nitrospirota</taxon>
        <taxon>Thermodesulfovibrionia</taxon>
        <taxon>Thermodesulfovibrionales</taxon>
        <taxon>Thermodesulfovibrionaceae</taxon>
        <taxon>Thermodesulfovibrio</taxon>
    </lineage>
</organism>
<dbReference type="PANTHER" id="PTHR44119">
    <property type="entry name" value="MAGNESIUM-CHELATASE SUBUNIT CHLH, CHLOROPLASTIC"/>
    <property type="match status" value="1"/>
</dbReference>
<dbReference type="GO" id="GO:0051116">
    <property type="term" value="F:cobaltochelatase activity"/>
    <property type="evidence" value="ECO:0007669"/>
    <property type="project" value="UniProtKB-EC"/>
</dbReference>
<keyword evidence="2" id="KW-0436">Ligase</keyword>
<dbReference type="Pfam" id="PF02514">
    <property type="entry name" value="CobN-Mg_chel"/>
    <property type="match status" value="1"/>
</dbReference>
<sequence>MMEILKKINWDKPEWRAIKEKILELNRKIEDSKEIESLLHGFSGGYIPSGPSGLITRGRDDVLPTGRNFYSLDPHRVPTKSAYEIGKRLAEKLIEKHLNEEGRFPENVAFYWQCTDIMWADGEGMGQIMHLLGVKPLWLSNGRVKGFEIIPVKELGRPRIDVTIRVSGITRDNFPMCIELIDEAVQAVAFLDEPEDMNFIRKHTMEQLAQNGADLRSATLRIFCSMPGTYQAGTQLAVYASAWREEKDLAEVFLYWNGYAYGKGVWGESKHKELANALKTVDITYNKVVSDEYDLFGCCCYFGTHGGMTAAARHLSGKEVKTYYGDTRNPEHVEVRDLADEIRRVVRTKLLNPKWIEGMKRHGYKGAADISKRIGRIYGWEATTKEVDDWIFDDITRTFMMNEENRKFFEEHNPWALEEIARRLIEAAERGLWSPSEDVKEALKALYLEIEGWIEEKMGDTKGNFQGGSIDVVTAEEVEYWKKKMQEVIS</sequence>
<reference evidence="2" key="1">
    <citation type="submission" date="2024-01" db="EMBL/GenBank/DDBJ databases">
        <title>The first autotrophic representatives of the genus Thermodesulfovibrio.</title>
        <authorList>
            <person name="Maltseva A.I."/>
            <person name="Elcheninov A.G."/>
            <person name="Kublanov I.V."/>
            <person name="Lebedinsky A.V."/>
            <person name="Frolov E.N."/>
        </authorList>
    </citation>
    <scope>NUCLEOTIDE SEQUENCE</scope>
    <source>
        <strain evidence="2">3907-1M</strain>
    </source>
</reference>
<dbReference type="PANTHER" id="PTHR44119:SF7">
    <property type="entry name" value="MAGNESIUM CHELATASE SUBUNIT"/>
    <property type="match status" value="1"/>
</dbReference>
<name>A0AAU8GXG2_9BACT</name>